<organism evidence="1 2">
    <name type="scientific">Melipona bicolor</name>
    <dbReference type="NCBI Taxonomy" id="60889"/>
    <lineage>
        <taxon>Eukaryota</taxon>
        <taxon>Metazoa</taxon>
        <taxon>Ecdysozoa</taxon>
        <taxon>Arthropoda</taxon>
        <taxon>Hexapoda</taxon>
        <taxon>Insecta</taxon>
        <taxon>Pterygota</taxon>
        <taxon>Neoptera</taxon>
        <taxon>Endopterygota</taxon>
        <taxon>Hymenoptera</taxon>
        <taxon>Apocrita</taxon>
        <taxon>Aculeata</taxon>
        <taxon>Apoidea</taxon>
        <taxon>Anthophila</taxon>
        <taxon>Apidae</taxon>
        <taxon>Melipona</taxon>
    </lineage>
</organism>
<evidence type="ECO:0000313" key="1">
    <source>
        <dbReference type="EMBL" id="KAK1125355.1"/>
    </source>
</evidence>
<evidence type="ECO:0000313" key="2">
    <source>
        <dbReference type="Proteomes" id="UP001177670"/>
    </source>
</evidence>
<comment type="caution">
    <text evidence="1">The sequence shown here is derived from an EMBL/GenBank/DDBJ whole genome shotgun (WGS) entry which is preliminary data.</text>
</comment>
<sequence>MRLTPPNLDNPRTIFNILQIIVTSYIVIEISNPQRWNGIICVTHPTLRKGKGSIDRDLIRDQTGQKEHSLDDGLMDSTWIKWLSNMIGMIGPLCEVGLATEGNSHVILTNNLPTWIEN</sequence>
<reference evidence="1" key="1">
    <citation type="submission" date="2021-10" db="EMBL/GenBank/DDBJ databases">
        <title>Melipona bicolor Genome sequencing and assembly.</title>
        <authorList>
            <person name="Araujo N.S."/>
            <person name="Arias M.C."/>
        </authorList>
    </citation>
    <scope>NUCLEOTIDE SEQUENCE</scope>
    <source>
        <strain evidence="1">USP_2M_L1-L4_2017</strain>
        <tissue evidence="1">Whole body</tissue>
    </source>
</reference>
<dbReference type="EMBL" id="JAHYIQ010000016">
    <property type="protein sequence ID" value="KAK1125355.1"/>
    <property type="molecule type" value="Genomic_DNA"/>
</dbReference>
<dbReference type="Proteomes" id="UP001177670">
    <property type="component" value="Unassembled WGS sequence"/>
</dbReference>
<name>A0AA40KM21_9HYME</name>
<accession>A0AA40KM21</accession>
<dbReference type="AlphaFoldDB" id="A0AA40KM21"/>
<protein>
    <submittedName>
        <fullName evidence="1">Uncharacterized protein</fullName>
    </submittedName>
</protein>
<proteinExistence type="predicted"/>
<gene>
    <name evidence="1" type="ORF">K0M31_005725</name>
</gene>
<keyword evidence="2" id="KW-1185">Reference proteome</keyword>